<sequence>MADFLRDLIRPAAELPVADVCLVGLPLDYGTVLEGGRGGAAHAPNAIRAELRRYHKTYNLEHNIDLRPLRIADAGNLPLRAARHTDNHATIATELARLLAQYPRVVVLGGSHDGSYSTVRGLHAATGGQPVGGINLDAHADVKDRPGQLSSGTPFGKLLREGLLAGPRFTEIGLHSNLNLQADIDFLHQQQAHVVPLAHVQLDGMPEYMSRALARATAAGPAFVSFDIDCCAQAYAPAVSAPSADGLTPRQATEAAWLAGRAAGVRLFEVMELNPLFDRDQQTARLAATVVAAYLTGVAATLAG</sequence>
<evidence type="ECO:0000313" key="9">
    <source>
        <dbReference type="Proteomes" id="UP000198697"/>
    </source>
</evidence>
<dbReference type="Proteomes" id="UP000198697">
    <property type="component" value="Unassembled WGS sequence"/>
</dbReference>
<evidence type="ECO:0000256" key="1">
    <source>
        <dbReference type="ARBA" id="ARBA00022723"/>
    </source>
</evidence>
<dbReference type="InterPro" id="IPR023696">
    <property type="entry name" value="Ureohydrolase_dom_sf"/>
</dbReference>
<feature type="binding site" evidence="5">
    <location>
        <position position="112"/>
    </location>
    <ligand>
        <name>Mn(2+)</name>
        <dbReference type="ChEBI" id="CHEBI:29035"/>
        <label>1</label>
    </ligand>
</feature>
<evidence type="ECO:0000256" key="6">
    <source>
        <dbReference type="PROSITE-ProRule" id="PRU00742"/>
    </source>
</evidence>
<protein>
    <submittedName>
        <fullName evidence="8">Guanidinobutyrase</fullName>
    </submittedName>
</protein>
<evidence type="ECO:0000256" key="7">
    <source>
        <dbReference type="RuleBase" id="RU003684"/>
    </source>
</evidence>
<keyword evidence="9" id="KW-1185">Reference proteome</keyword>
<dbReference type="GO" id="GO:0008783">
    <property type="term" value="F:agmatinase activity"/>
    <property type="evidence" value="ECO:0007669"/>
    <property type="project" value="TreeGrafter"/>
</dbReference>
<dbReference type="STRING" id="82805.SAMN04487998_1148"/>
<dbReference type="SUPFAM" id="SSF52768">
    <property type="entry name" value="Arginase/deacetylase"/>
    <property type="match status" value="1"/>
</dbReference>
<feature type="binding site" evidence="5">
    <location>
        <position position="137"/>
    </location>
    <ligand>
        <name>Mn(2+)</name>
        <dbReference type="ChEBI" id="CHEBI:29035"/>
        <label>1</label>
    </ligand>
</feature>
<feature type="binding site" evidence="5">
    <location>
        <position position="141"/>
    </location>
    <ligand>
        <name>Mn(2+)</name>
        <dbReference type="ChEBI" id="CHEBI:29035"/>
        <label>1</label>
    </ligand>
</feature>
<organism evidence="8 9">
    <name type="scientific">Hymenobacter actinosclerus</name>
    <dbReference type="NCBI Taxonomy" id="82805"/>
    <lineage>
        <taxon>Bacteria</taxon>
        <taxon>Pseudomonadati</taxon>
        <taxon>Bacteroidota</taxon>
        <taxon>Cytophagia</taxon>
        <taxon>Cytophagales</taxon>
        <taxon>Hymenobacteraceae</taxon>
        <taxon>Hymenobacter</taxon>
    </lineage>
</organism>
<comment type="similarity">
    <text evidence="6 7">Belongs to the arginase family.</text>
</comment>
<dbReference type="AlphaFoldDB" id="A0A1I0BPC3"/>
<evidence type="ECO:0000256" key="3">
    <source>
        <dbReference type="ARBA" id="ARBA00022808"/>
    </source>
</evidence>
<dbReference type="PROSITE" id="PS01053">
    <property type="entry name" value="ARGINASE_1"/>
    <property type="match status" value="1"/>
</dbReference>
<dbReference type="CDD" id="cd09988">
    <property type="entry name" value="Formimidoylglutamase"/>
    <property type="match status" value="1"/>
</dbReference>
<dbReference type="GO" id="GO:0033389">
    <property type="term" value="P:putrescine biosynthetic process from arginine, via agmatine"/>
    <property type="evidence" value="ECO:0007669"/>
    <property type="project" value="TreeGrafter"/>
</dbReference>
<gene>
    <name evidence="8" type="ORF">SAMN04487998_1148</name>
</gene>
<dbReference type="EMBL" id="FOHS01000001">
    <property type="protein sequence ID" value="SET08854.1"/>
    <property type="molecule type" value="Genomic_DNA"/>
</dbReference>
<evidence type="ECO:0000256" key="5">
    <source>
        <dbReference type="PIRSR" id="PIRSR036979-1"/>
    </source>
</evidence>
<dbReference type="GO" id="GO:0046872">
    <property type="term" value="F:metal ion binding"/>
    <property type="evidence" value="ECO:0007669"/>
    <property type="project" value="UniProtKB-KW"/>
</dbReference>
<dbReference type="InterPro" id="IPR006035">
    <property type="entry name" value="Ureohydrolase"/>
</dbReference>
<evidence type="ECO:0000313" key="8">
    <source>
        <dbReference type="EMBL" id="SET08854.1"/>
    </source>
</evidence>
<name>A0A1I0BPC3_9BACT</name>
<evidence type="ECO:0000256" key="2">
    <source>
        <dbReference type="ARBA" id="ARBA00022801"/>
    </source>
</evidence>
<comment type="cofactor">
    <cofactor evidence="5">
        <name>Mn(2+)</name>
        <dbReference type="ChEBI" id="CHEBI:29035"/>
    </cofactor>
    <text evidence="5">Binds 2 manganese ions per subunit.</text>
</comment>
<dbReference type="RefSeq" id="WP_177189698.1">
    <property type="nucleotide sequence ID" value="NZ_FOHS01000001.1"/>
</dbReference>
<evidence type="ECO:0000256" key="4">
    <source>
        <dbReference type="ARBA" id="ARBA00023211"/>
    </source>
</evidence>
<feature type="binding site" evidence="5">
    <location>
        <position position="227"/>
    </location>
    <ligand>
        <name>Mn(2+)</name>
        <dbReference type="ChEBI" id="CHEBI:29035"/>
        <label>1</label>
    </ligand>
</feature>
<dbReference type="PANTHER" id="PTHR11358">
    <property type="entry name" value="ARGINASE/AGMATINASE"/>
    <property type="match status" value="1"/>
</dbReference>
<accession>A0A1I0BPC3</accession>
<dbReference type="Pfam" id="PF00491">
    <property type="entry name" value="Arginase"/>
    <property type="match status" value="1"/>
</dbReference>
<dbReference type="PRINTS" id="PR00116">
    <property type="entry name" value="ARGINASE"/>
</dbReference>
<keyword evidence="3" id="KW-0369">Histidine metabolism</keyword>
<dbReference type="GO" id="GO:0006547">
    <property type="term" value="P:L-histidine metabolic process"/>
    <property type="evidence" value="ECO:0007669"/>
    <property type="project" value="UniProtKB-KW"/>
</dbReference>
<keyword evidence="1 5" id="KW-0479">Metal-binding</keyword>
<dbReference type="PROSITE" id="PS51409">
    <property type="entry name" value="ARGINASE_2"/>
    <property type="match status" value="1"/>
</dbReference>
<keyword evidence="2 7" id="KW-0378">Hydrolase</keyword>
<keyword evidence="4 5" id="KW-0464">Manganese</keyword>
<feature type="binding site" evidence="5">
    <location>
        <position position="229"/>
    </location>
    <ligand>
        <name>Mn(2+)</name>
        <dbReference type="ChEBI" id="CHEBI:29035"/>
        <label>1</label>
    </ligand>
</feature>
<feature type="binding site" evidence="5">
    <location>
        <position position="139"/>
    </location>
    <ligand>
        <name>Mn(2+)</name>
        <dbReference type="ChEBI" id="CHEBI:29035"/>
        <label>1</label>
    </ligand>
</feature>
<dbReference type="InterPro" id="IPR020855">
    <property type="entry name" value="Ureohydrolase_Mn_BS"/>
</dbReference>
<dbReference type="PIRSF" id="PIRSF036979">
    <property type="entry name" value="Arginase"/>
    <property type="match status" value="1"/>
</dbReference>
<proteinExistence type="inferred from homology"/>
<dbReference type="PANTHER" id="PTHR11358:SF35">
    <property type="entry name" value="FORMIMIDOYLGLUTAMASE"/>
    <property type="match status" value="1"/>
</dbReference>
<dbReference type="Gene3D" id="3.40.800.10">
    <property type="entry name" value="Ureohydrolase domain"/>
    <property type="match status" value="1"/>
</dbReference>
<reference evidence="9" key="1">
    <citation type="submission" date="2016-10" db="EMBL/GenBank/DDBJ databases">
        <authorList>
            <person name="Varghese N."/>
            <person name="Submissions S."/>
        </authorList>
    </citation>
    <scope>NUCLEOTIDE SEQUENCE [LARGE SCALE GENOMIC DNA]</scope>
    <source>
        <strain evidence="9">DSM 15310</strain>
    </source>
</reference>